<dbReference type="SUPFAM" id="SSF81901">
    <property type="entry name" value="HCP-like"/>
    <property type="match status" value="1"/>
</dbReference>
<dbReference type="AlphaFoldDB" id="A0A1M6GP55"/>
<accession>A0A1M6GP55</accession>
<dbReference type="Gene3D" id="3.40.50.1110">
    <property type="entry name" value="SGNH hydrolase"/>
    <property type="match status" value="1"/>
</dbReference>
<dbReference type="SUPFAM" id="SSF52266">
    <property type="entry name" value="SGNH hydrolase"/>
    <property type="match status" value="2"/>
</dbReference>
<proteinExistence type="predicted"/>
<dbReference type="RefSeq" id="WP_143158610.1">
    <property type="nucleotide sequence ID" value="NZ_FQYR01000003.1"/>
</dbReference>
<dbReference type="GO" id="GO:0016788">
    <property type="term" value="F:hydrolase activity, acting on ester bonds"/>
    <property type="evidence" value="ECO:0007669"/>
    <property type="project" value="UniProtKB-ARBA"/>
</dbReference>
<dbReference type="InParanoid" id="A0A1M6GP55"/>
<dbReference type="OrthoDB" id="9046326at2"/>
<evidence type="ECO:0000313" key="1">
    <source>
        <dbReference type="EMBL" id="SHJ11714.1"/>
    </source>
</evidence>
<evidence type="ECO:0000313" key="2">
    <source>
        <dbReference type="Proteomes" id="UP000184510"/>
    </source>
</evidence>
<gene>
    <name evidence="1" type="ORF">SAMN02745181_1222</name>
</gene>
<sequence length="707" mass="79500">METLPSRQAAAHLLNVASELGSSDVQRLVDGLRGDDKELIDRSLALGSRVGPWQIGKLQDGTFEWALREQTQPVDDIKYRARPYKTHRNKATEKRLLLIGESAAGSWGYFGEYSLASLLEDRMQHALGYPCEVVDLSCVNANWRENCLPMIKAGMTLDPDLVLVYCGNNEARWLMPLLLSQSSGSHIIGGFDLKWNMLKGDVKAMMRASKDVYLKSLEKNVADTVTLCRKFSKPVIFVVPPYNSTSWQPPERVPVHLTSVKLQSWSDFISKAEQFDAESDYTKAMAMLERAIELDEGECQRSQFLMASILQKCGNEDKANKLFEKAAFSGMGAFVGAVPSFPGEAAALLRETCDAFQVPYVDLPRAFKDSHAGEDLFIDYCHLSEAGFEVAVDEVIKVCLESVFDIRVSPDHNQVEGEFAAPVTERGLAYLCAALHGYQNGQSEGEVFKWAERGLNVAPQLIPLYQFLREVLCSYHREWITIDYLRSYGISESILPRRYAVFILKFIYHARFDVSLYNMLGDLIDGVQFDSSYNSQTDGVISYLDGNLKNLFFLDRGLGFGLPQKEMSRRGWERIGNGFVANEPTGVISFPACTSSLEWKYLFLRISPPVPSAEVKGSVYWNGQLLGEIQVNTAFDEFQLKIPDSVTDDSLCCYVDEIKIDWSHLTGPLDIEDSTWREYYVKEYGPYPIAAIIHAVRLIKEPLTVSL</sequence>
<dbReference type="Proteomes" id="UP000184510">
    <property type="component" value="Unassembled WGS sequence"/>
</dbReference>
<name>A0A1M6GP55_9BACT</name>
<dbReference type="InterPro" id="IPR036514">
    <property type="entry name" value="SGNH_hydro_sf"/>
</dbReference>
<evidence type="ECO:0008006" key="3">
    <source>
        <dbReference type="Google" id="ProtNLM"/>
    </source>
</evidence>
<protein>
    <recommendedName>
        <fullName evidence="3">SGNH hydrolase-type esterase domain-containing protein</fullName>
    </recommendedName>
</protein>
<organism evidence="1 2">
    <name type="scientific">Rubritalea squalenifaciens DSM 18772</name>
    <dbReference type="NCBI Taxonomy" id="1123071"/>
    <lineage>
        <taxon>Bacteria</taxon>
        <taxon>Pseudomonadati</taxon>
        <taxon>Verrucomicrobiota</taxon>
        <taxon>Verrucomicrobiia</taxon>
        <taxon>Verrucomicrobiales</taxon>
        <taxon>Rubritaleaceae</taxon>
        <taxon>Rubritalea</taxon>
    </lineage>
</organism>
<reference evidence="1 2" key="1">
    <citation type="submission" date="2016-11" db="EMBL/GenBank/DDBJ databases">
        <authorList>
            <person name="Jaros S."/>
            <person name="Januszkiewicz K."/>
            <person name="Wedrychowicz H."/>
        </authorList>
    </citation>
    <scope>NUCLEOTIDE SEQUENCE [LARGE SCALE GENOMIC DNA]</scope>
    <source>
        <strain evidence="1 2">DSM 18772</strain>
    </source>
</reference>
<dbReference type="EMBL" id="FQYR01000003">
    <property type="protein sequence ID" value="SHJ11714.1"/>
    <property type="molecule type" value="Genomic_DNA"/>
</dbReference>
<keyword evidence="2" id="KW-1185">Reference proteome</keyword>
<dbReference type="STRING" id="1123071.SAMN02745181_1222"/>